<dbReference type="OrthoDB" id="10493406at2759"/>
<dbReference type="EMBL" id="LSRX01001337">
    <property type="protein sequence ID" value="OLP80872.1"/>
    <property type="molecule type" value="Genomic_DNA"/>
</dbReference>
<keyword evidence="2" id="KW-1185">Reference proteome</keyword>
<evidence type="ECO:0000313" key="1">
    <source>
        <dbReference type="EMBL" id="OLP80872.1"/>
    </source>
</evidence>
<dbReference type="Proteomes" id="UP000186817">
    <property type="component" value="Unassembled WGS sequence"/>
</dbReference>
<sequence>MDQLSLNDFETGNRSSMLSWVRAASKTSVRRAFQASGWEVGACQPLTYGPAAADADRGRHATLNFAFFSNEGHGGDEGQSASLEFLHDMHPAASVPIESGQRPRISVGCEEYDQAMELQTRPVGGRYTAVKLRLLRSVADGAPVLCQRLAVAVFGLRGTGLPPPARLLQRSTSAGFLRGCAELHSFHTGGVKHVEAVAQANRQSLVLMAGGPDFRDDDDEEDPLDAFMA</sequence>
<proteinExistence type="predicted"/>
<reference evidence="1 2" key="1">
    <citation type="submission" date="2016-02" db="EMBL/GenBank/DDBJ databases">
        <title>Genome analysis of coral dinoflagellate symbionts highlights evolutionary adaptations to a symbiotic lifestyle.</title>
        <authorList>
            <person name="Aranda M."/>
            <person name="Li Y."/>
            <person name="Liew Y.J."/>
            <person name="Baumgarten S."/>
            <person name="Simakov O."/>
            <person name="Wilson M."/>
            <person name="Piel J."/>
            <person name="Ashoor H."/>
            <person name="Bougouffa S."/>
            <person name="Bajic V.B."/>
            <person name="Ryu T."/>
            <person name="Ravasi T."/>
            <person name="Bayer T."/>
            <person name="Micklem G."/>
            <person name="Kim H."/>
            <person name="Bhak J."/>
            <person name="Lajeunesse T.C."/>
            <person name="Voolstra C.R."/>
        </authorList>
    </citation>
    <scope>NUCLEOTIDE SEQUENCE [LARGE SCALE GENOMIC DNA]</scope>
    <source>
        <strain evidence="1 2">CCMP2467</strain>
    </source>
</reference>
<accession>A0A1Q9CD69</accession>
<organism evidence="1 2">
    <name type="scientific">Symbiodinium microadriaticum</name>
    <name type="common">Dinoflagellate</name>
    <name type="synonym">Zooxanthella microadriatica</name>
    <dbReference type="NCBI Taxonomy" id="2951"/>
    <lineage>
        <taxon>Eukaryota</taxon>
        <taxon>Sar</taxon>
        <taxon>Alveolata</taxon>
        <taxon>Dinophyceae</taxon>
        <taxon>Suessiales</taxon>
        <taxon>Symbiodiniaceae</taxon>
        <taxon>Symbiodinium</taxon>
    </lineage>
</organism>
<gene>
    <name evidence="1" type="ORF">AK812_SmicGene38666</name>
</gene>
<name>A0A1Q9CD69_SYMMI</name>
<protein>
    <submittedName>
        <fullName evidence="1">Uncharacterized protein</fullName>
    </submittedName>
</protein>
<comment type="caution">
    <text evidence="1">The sequence shown here is derived from an EMBL/GenBank/DDBJ whole genome shotgun (WGS) entry which is preliminary data.</text>
</comment>
<dbReference type="AlphaFoldDB" id="A0A1Q9CD69"/>
<evidence type="ECO:0000313" key="2">
    <source>
        <dbReference type="Proteomes" id="UP000186817"/>
    </source>
</evidence>